<dbReference type="Proteomes" id="UP000190675">
    <property type="component" value="Chromosome I"/>
</dbReference>
<keyword evidence="1" id="KW-1133">Transmembrane helix</keyword>
<feature type="transmembrane region" description="Helical" evidence="1">
    <location>
        <begin position="48"/>
        <end position="70"/>
    </location>
</feature>
<organism evidence="2 3">
    <name type="scientific">Bradyrhizobium erythrophlei</name>
    <dbReference type="NCBI Taxonomy" id="1437360"/>
    <lineage>
        <taxon>Bacteria</taxon>
        <taxon>Pseudomonadati</taxon>
        <taxon>Pseudomonadota</taxon>
        <taxon>Alphaproteobacteria</taxon>
        <taxon>Hyphomicrobiales</taxon>
        <taxon>Nitrobacteraceae</taxon>
        <taxon>Bradyrhizobium</taxon>
    </lineage>
</organism>
<evidence type="ECO:0008006" key="4">
    <source>
        <dbReference type="Google" id="ProtNLM"/>
    </source>
</evidence>
<feature type="transmembrane region" description="Helical" evidence="1">
    <location>
        <begin position="109"/>
        <end position="128"/>
    </location>
</feature>
<protein>
    <recommendedName>
        <fullName evidence="4">DUF4345 domain-containing protein</fullName>
    </recommendedName>
</protein>
<proteinExistence type="predicted"/>
<reference evidence="2 3" key="1">
    <citation type="submission" date="2016-11" db="EMBL/GenBank/DDBJ databases">
        <authorList>
            <person name="Jaros S."/>
            <person name="Januszkiewicz K."/>
            <person name="Wedrychowicz H."/>
        </authorList>
    </citation>
    <scope>NUCLEOTIDE SEQUENCE [LARGE SCALE GENOMIC DNA]</scope>
    <source>
        <strain evidence="2 3">GAS242</strain>
    </source>
</reference>
<evidence type="ECO:0000313" key="3">
    <source>
        <dbReference type="Proteomes" id="UP000190675"/>
    </source>
</evidence>
<evidence type="ECO:0000313" key="2">
    <source>
        <dbReference type="EMBL" id="SHH68797.1"/>
    </source>
</evidence>
<dbReference type="EMBL" id="LT670818">
    <property type="protein sequence ID" value="SHH68797.1"/>
    <property type="molecule type" value="Genomic_DNA"/>
</dbReference>
<keyword evidence="1" id="KW-0472">Membrane</keyword>
<keyword evidence="1" id="KW-0812">Transmembrane</keyword>
<dbReference type="OrthoDB" id="559713at356"/>
<feature type="transmembrane region" description="Helical" evidence="1">
    <location>
        <begin position="77"/>
        <end position="97"/>
    </location>
</feature>
<dbReference type="RefSeq" id="WP_079572328.1">
    <property type="nucleotide sequence ID" value="NZ_LT670818.1"/>
</dbReference>
<evidence type="ECO:0000256" key="1">
    <source>
        <dbReference type="SAM" id="Phobius"/>
    </source>
</evidence>
<sequence length="134" mass="13538">MPQVFGTIALMINVLFCLLTAWRSGTAPEGFAAKLGLAIVNAGGINEVRAQCSGFFLAVALVCTASLFGLISRQASFVVMGAVFGGLLAGRLVSLALHGGVTGYGPTILALYAVDAIVLALAIASLALDNPAKG</sequence>
<dbReference type="AlphaFoldDB" id="A0A1M5V0G8"/>
<name>A0A1M5V0G8_9BRAD</name>
<accession>A0A1M5V0G8</accession>
<gene>
    <name evidence="2" type="ORF">SAMN05444169_8806</name>
</gene>